<dbReference type="PATRIC" id="fig|584657.3.peg.3435"/>
<name>W9GEQ6_9MICO</name>
<protein>
    <recommendedName>
        <fullName evidence="3">Haloacid dehalogenase</fullName>
    </recommendedName>
</protein>
<dbReference type="InterPro" id="IPR036412">
    <property type="entry name" value="HAD-like_sf"/>
</dbReference>
<gene>
    <name evidence="1" type="ORF">N864_02220</name>
</gene>
<sequence>MTEPAAYVFDLDGVVRDFAPGSPDGHIEAALGLPAGGLAGLAFRSDLIEPTITGQQTFEQWYASLCRALEEVVPEPARIHEHMQLWRRHRGTPVAETVERIRALRDEGHRAAYVRAHAAIEADLGPLDPSAVWFTDDRPDNVAGAAEFGWRAVLFEPTTHPLHDAQRAR</sequence>
<reference evidence="2" key="1">
    <citation type="submission" date="2013-08" db="EMBL/GenBank/DDBJ databases">
        <title>Intrasporangium oryzae NRRL B-24470.</title>
        <authorList>
            <person name="Liu H."/>
            <person name="Wang G."/>
        </authorList>
    </citation>
    <scope>NUCLEOTIDE SEQUENCE [LARGE SCALE GENOMIC DNA]</scope>
    <source>
        <strain evidence="2">Q5-1</strain>
    </source>
</reference>
<dbReference type="RefSeq" id="WP_034719835.1">
    <property type="nucleotide sequence ID" value="NZ_AWQS01000202.1"/>
</dbReference>
<accession>W9GEQ6</accession>
<dbReference type="Gene3D" id="3.40.50.1000">
    <property type="entry name" value="HAD superfamily/HAD-like"/>
    <property type="match status" value="2"/>
</dbReference>
<proteinExistence type="predicted"/>
<evidence type="ECO:0000313" key="2">
    <source>
        <dbReference type="Proteomes" id="UP000019494"/>
    </source>
</evidence>
<dbReference type="Proteomes" id="UP000019494">
    <property type="component" value="Unassembled WGS sequence"/>
</dbReference>
<evidence type="ECO:0008006" key="3">
    <source>
        <dbReference type="Google" id="ProtNLM"/>
    </source>
</evidence>
<comment type="caution">
    <text evidence="1">The sequence shown here is derived from an EMBL/GenBank/DDBJ whole genome shotgun (WGS) entry which is preliminary data.</text>
</comment>
<dbReference type="InterPro" id="IPR023214">
    <property type="entry name" value="HAD_sf"/>
</dbReference>
<dbReference type="AlphaFoldDB" id="W9GEQ6"/>
<dbReference type="OrthoDB" id="9797415at2"/>
<keyword evidence="2" id="KW-1185">Reference proteome</keyword>
<evidence type="ECO:0000313" key="1">
    <source>
        <dbReference type="EMBL" id="EWT04691.1"/>
    </source>
</evidence>
<dbReference type="SUPFAM" id="SSF56784">
    <property type="entry name" value="HAD-like"/>
    <property type="match status" value="1"/>
</dbReference>
<dbReference type="EMBL" id="AWQS01000202">
    <property type="protein sequence ID" value="EWT04691.1"/>
    <property type="molecule type" value="Genomic_DNA"/>
</dbReference>
<organism evidence="1 2">
    <name type="scientific">Intrasporangium chromatireducens Q5-1</name>
    <dbReference type="NCBI Taxonomy" id="584657"/>
    <lineage>
        <taxon>Bacteria</taxon>
        <taxon>Bacillati</taxon>
        <taxon>Actinomycetota</taxon>
        <taxon>Actinomycetes</taxon>
        <taxon>Micrococcales</taxon>
        <taxon>Intrasporangiaceae</taxon>
        <taxon>Intrasporangium</taxon>
    </lineage>
</organism>